<comment type="similarity">
    <text evidence="7">Belongs to the TonB-dependent receptor family.</text>
</comment>
<keyword evidence="2 7" id="KW-0813">Transport</keyword>
<comment type="subcellular location">
    <subcellularLocation>
        <location evidence="1 7">Cell outer membrane</location>
        <topology evidence="1 7">Multi-pass membrane protein</topology>
    </subcellularLocation>
</comment>
<dbReference type="Gene3D" id="3.55.50.30">
    <property type="match status" value="1"/>
</dbReference>
<dbReference type="Pfam" id="PF16344">
    <property type="entry name" value="FecR_C"/>
    <property type="match status" value="1"/>
</dbReference>
<keyword evidence="6 7" id="KW-0998">Cell outer membrane</keyword>
<comment type="caution">
    <text evidence="11">The sequence shown here is derived from an EMBL/GenBank/DDBJ whole genome shotgun (WGS) entry which is preliminary data.</text>
</comment>
<sequence>MNKRVSYYSFLLLFILCFFKLNAQTKKTTAKQLLSEIETEFNVSFSYADQSLSGVEVFIDLNNKNLQSILEEIEQTTSLQFNKIDNTFYSVTQKDQQLNLSLQELEEVVINHYLTSGIKKHNSGSISITPSKFGILPGLTEADILQTIQALPGIVSVDETVSNINIRGGTHDQNLLLYEGIKMYQTGHFFGLISAFNSQLTQHVTVTKNGTSAKYGDGISSVVSMQLSDKIQENNEFGAAINLVSASVFTKLPLSKNTEIQLAARRSITDMINTPTYNQYFERVFQDTDLTNTEDAATSKNENFYFYDTAIKFLYDISSKDKLRFNFLNIYNDLEYNEEATINTNNEASVSHLSQQNIASGLSYHRQWNDKINTLTQLYYSNYNLDATNYDILNNQRLVQENNVLDAGLKFQLNYQLNSTINLDAGLQISEVGISNLEDVNNPLFKSYIKRVIRTYSSFLETEIKSKDKSAFLKFGLRYNYIPKFKTHLIEPRLQLSKAFLKHFRAEILAEIKSQTTSQIIDLQKDFLGIEKRRWVLSNNTTIPILKSKQLSFGLTYNKNKLLLSAEAYIKKVNGITTRSQGFQNQYQFVNAIGNYQIHGFDVLINKQFKHVSTWLSYTNSTNRYFFKDLNNSSKFANNFDITHVIDFGSTITFDQLKVALGVNWHSGRPFTSINNNSTSNTIVYNTPNDSRNKSYLRSDLSATYNFLIGKSNAEVGASIWNIFNKSNVLNTYYTTTDNNINKVEHQSLGLTPNVSFKVRF</sequence>
<dbReference type="RefSeq" id="WP_106687640.1">
    <property type="nucleotide sequence ID" value="NZ_CAXQEU010000172.1"/>
</dbReference>
<keyword evidence="11" id="KW-0675">Receptor</keyword>
<protein>
    <submittedName>
        <fullName evidence="11">TonB-dependent receptor</fullName>
    </submittedName>
</protein>
<proteinExistence type="inferred from homology"/>
<dbReference type="Proteomes" id="UP001149142">
    <property type="component" value="Unassembled WGS sequence"/>
</dbReference>
<evidence type="ECO:0000256" key="2">
    <source>
        <dbReference type="ARBA" id="ARBA00022448"/>
    </source>
</evidence>
<keyword evidence="8" id="KW-0732">Signal</keyword>
<evidence type="ECO:0000313" key="11">
    <source>
        <dbReference type="EMBL" id="MDA0178578.1"/>
    </source>
</evidence>
<keyword evidence="12" id="KW-1185">Reference proteome</keyword>
<feature type="chain" id="PRO_5045053506" evidence="8">
    <location>
        <begin position="24"/>
        <end position="761"/>
    </location>
</feature>
<keyword evidence="5 7" id="KW-0472">Membrane</keyword>
<dbReference type="InterPro" id="IPR039426">
    <property type="entry name" value="TonB-dep_rcpt-like"/>
</dbReference>
<gene>
    <name evidence="11" type="ORF">OOZ35_13830</name>
</gene>
<feature type="signal peptide" evidence="8">
    <location>
        <begin position="1"/>
        <end position="23"/>
    </location>
</feature>
<dbReference type="Pfam" id="PF07715">
    <property type="entry name" value="Plug"/>
    <property type="match status" value="1"/>
</dbReference>
<feature type="domain" description="TonB-dependent receptor plug" evidence="9">
    <location>
        <begin position="143"/>
        <end position="218"/>
    </location>
</feature>
<keyword evidence="4 7" id="KW-0812">Transmembrane</keyword>
<evidence type="ECO:0000313" key="12">
    <source>
        <dbReference type="Proteomes" id="UP001149142"/>
    </source>
</evidence>
<evidence type="ECO:0000256" key="3">
    <source>
        <dbReference type="ARBA" id="ARBA00022452"/>
    </source>
</evidence>
<evidence type="ECO:0000259" key="10">
    <source>
        <dbReference type="Pfam" id="PF16344"/>
    </source>
</evidence>
<feature type="domain" description="Protein FecR C-terminal" evidence="10">
    <location>
        <begin position="27"/>
        <end position="87"/>
    </location>
</feature>
<name>A0ABT4S3E4_9FLAO</name>
<dbReference type="EMBL" id="JAPFGC010000002">
    <property type="protein sequence ID" value="MDA0178578.1"/>
    <property type="molecule type" value="Genomic_DNA"/>
</dbReference>
<accession>A0ABT4S3E4</accession>
<dbReference type="InterPro" id="IPR037066">
    <property type="entry name" value="Plug_dom_sf"/>
</dbReference>
<dbReference type="PROSITE" id="PS52016">
    <property type="entry name" value="TONB_DEPENDENT_REC_3"/>
    <property type="match status" value="1"/>
</dbReference>
<organism evidence="11 12">
    <name type="scientific">Mesoflavibacter profundi</name>
    <dbReference type="NCBI Taxonomy" id="2708110"/>
    <lineage>
        <taxon>Bacteria</taxon>
        <taxon>Pseudomonadati</taxon>
        <taxon>Bacteroidota</taxon>
        <taxon>Flavobacteriia</taxon>
        <taxon>Flavobacteriales</taxon>
        <taxon>Flavobacteriaceae</taxon>
        <taxon>Mesoflavibacter</taxon>
    </lineage>
</organism>
<dbReference type="SUPFAM" id="SSF56935">
    <property type="entry name" value="Porins"/>
    <property type="match status" value="1"/>
</dbReference>
<evidence type="ECO:0000256" key="1">
    <source>
        <dbReference type="ARBA" id="ARBA00004571"/>
    </source>
</evidence>
<evidence type="ECO:0000256" key="4">
    <source>
        <dbReference type="ARBA" id="ARBA00022692"/>
    </source>
</evidence>
<evidence type="ECO:0000256" key="5">
    <source>
        <dbReference type="ARBA" id="ARBA00023136"/>
    </source>
</evidence>
<evidence type="ECO:0000256" key="7">
    <source>
        <dbReference type="PROSITE-ProRule" id="PRU01360"/>
    </source>
</evidence>
<dbReference type="Gene3D" id="2.40.170.20">
    <property type="entry name" value="TonB-dependent receptor, beta-barrel domain"/>
    <property type="match status" value="1"/>
</dbReference>
<dbReference type="InterPro" id="IPR032508">
    <property type="entry name" value="FecR_C"/>
</dbReference>
<evidence type="ECO:0000256" key="6">
    <source>
        <dbReference type="ARBA" id="ARBA00023237"/>
    </source>
</evidence>
<evidence type="ECO:0000259" key="9">
    <source>
        <dbReference type="Pfam" id="PF07715"/>
    </source>
</evidence>
<dbReference type="InterPro" id="IPR036942">
    <property type="entry name" value="Beta-barrel_TonB_sf"/>
</dbReference>
<evidence type="ECO:0000256" key="8">
    <source>
        <dbReference type="SAM" id="SignalP"/>
    </source>
</evidence>
<keyword evidence="3 7" id="KW-1134">Transmembrane beta strand</keyword>
<reference evidence="11" key="1">
    <citation type="submission" date="2022-11" db="EMBL/GenBank/DDBJ databases">
        <title>Refractory cell wall polysaccharides provide important carbon source for microbial heterotrophs in the hadal ocean.</title>
        <authorList>
            <person name="Zhu X."/>
        </authorList>
    </citation>
    <scope>NUCLEOTIDE SEQUENCE</scope>
    <source>
        <strain evidence="11">MTRN7</strain>
    </source>
</reference>
<dbReference type="Gene3D" id="2.170.130.10">
    <property type="entry name" value="TonB-dependent receptor, plug domain"/>
    <property type="match status" value="1"/>
</dbReference>
<dbReference type="InterPro" id="IPR012910">
    <property type="entry name" value="Plug_dom"/>
</dbReference>